<dbReference type="RefSeq" id="WP_147237634.1">
    <property type="nucleotide sequence ID" value="NZ_JAZHFZ010000021.1"/>
</dbReference>
<proteinExistence type="predicted"/>
<reference evidence="2 3" key="1">
    <citation type="journal article" date="2018" name="Int. J. Syst. Evol. Microbiol.">
        <title>Paraburkholderia azotifigens sp. nov., a nitrogen-fixing bacterium isolated from paddy soil.</title>
        <authorList>
            <person name="Choi G.M."/>
            <person name="Im W.T."/>
        </authorList>
    </citation>
    <scope>NUCLEOTIDE SEQUENCE [LARGE SCALE GENOMIC DNA]</scope>
    <source>
        <strain evidence="2 3">NF 2-5-3</strain>
    </source>
</reference>
<evidence type="ECO:0000313" key="4">
    <source>
        <dbReference type="Proteomes" id="UP001481677"/>
    </source>
</evidence>
<dbReference type="EMBL" id="JAZHGA010000021">
    <property type="protein sequence ID" value="MEM5343146.1"/>
    <property type="molecule type" value="Genomic_DNA"/>
</dbReference>
<accession>A0A5C6V4X0</accession>
<sequence length="156" mass="16915">MTINQKVSTMTAVLMGVLLAPLPVWSQPCKLVEMKVTGQTARAKNVSIDLGEASPADPSSPVVYQGPPRIRVGSGATCTASSDVSLIEGKQWLARDKVYISTFSGSENVVFAVDARTCRTVWKSPVFEGESARYRNGALIMDKKRVRLDKACLPVR</sequence>
<evidence type="ECO:0000313" key="2">
    <source>
        <dbReference type="EMBL" id="TXC80109.1"/>
    </source>
</evidence>
<gene>
    <name evidence="2" type="ORF">FRZ40_38015</name>
    <name evidence="1" type="ORF">V4C56_26410</name>
</gene>
<dbReference type="Proteomes" id="UP000321776">
    <property type="component" value="Unassembled WGS sequence"/>
</dbReference>
<protein>
    <submittedName>
        <fullName evidence="2">Uncharacterized protein</fullName>
    </submittedName>
</protein>
<reference evidence="2" key="2">
    <citation type="submission" date="2019-08" db="EMBL/GenBank/DDBJ databases">
        <authorList>
            <person name="Im W.-T."/>
        </authorList>
    </citation>
    <scope>NUCLEOTIDE SEQUENCE</scope>
    <source>
        <strain evidence="2">NF 2-5-3</strain>
    </source>
</reference>
<keyword evidence="4" id="KW-1185">Reference proteome</keyword>
<evidence type="ECO:0000313" key="3">
    <source>
        <dbReference type="Proteomes" id="UP000321776"/>
    </source>
</evidence>
<dbReference type="AlphaFoldDB" id="A0A5C6V4X0"/>
<organism evidence="2 3">
    <name type="scientific">Paraburkholderia azotifigens</name>
    <dbReference type="NCBI Taxonomy" id="2057004"/>
    <lineage>
        <taxon>Bacteria</taxon>
        <taxon>Pseudomonadati</taxon>
        <taxon>Pseudomonadota</taxon>
        <taxon>Betaproteobacteria</taxon>
        <taxon>Burkholderiales</taxon>
        <taxon>Burkholderiaceae</taxon>
        <taxon>Paraburkholderia</taxon>
    </lineage>
</organism>
<evidence type="ECO:0000313" key="1">
    <source>
        <dbReference type="EMBL" id="MEM5343146.1"/>
    </source>
</evidence>
<dbReference type="EMBL" id="VOQS01000005">
    <property type="protein sequence ID" value="TXC80109.1"/>
    <property type="molecule type" value="Genomic_DNA"/>
</dbReference>
<name>A0A5C6V4X0_9BURK</name>
<dbReference type="Proteomes" id="UP001481677">
    <property type="component" value="Unassembled WGS sequence"/>
</dbReference>
<comment type="caution">
    <text evidence="2">The sequence shown here is derived from an EMBL/GenBank/DDBJ whole genome shotgun (WGS) entry which is preliminary data.</text>
</comment>
<reference evidence="1 4" key="3">
    <citation type="submission" date="2024-01" db="EMBL/GenBank/DDBJ databases">
        <title>The diversity of rhizobia nodulating Mimosa spp. in eleven states of Brazil covering several biomes is determined by host plant, location, and edaphic factors.</title>
        <authorList>
            <person name="Rouws L."/>
            <person name="Barauna A."/>
            <person name="Beukes C."/>
            <person name="De Faria S.M."/>
            <person name="Gross E."/>
            <person name="Dos Reis Junior F.B."/>
            <person name="Simon M."/>
            <person name="Maluk M."/>
            <person name="Odee D.W."/>
            <person name="Kenicer G."/>
            <person name="Young J.P.W."/>
            <person name="Reis V.M."/>
            <person name="Zilli J."/>
            <person name="James E.K."/>
        </authorList>
    </citation>
    <scope>NUCLEOTIDE SEQUENCE [LARGE SCALE GENOMIC DNA]</scope>
    <source>
        <strain evidence="1 4">JPY530</strain>
    </source>
</reference>